<proteinExistence type="predicted"/>
<protein>
    <submittedName>
        <fullName evidence="2">Uncharacterized protein</fullName>
    </submittedName>
</protein>
<dbReference type="GO" id="GO:0051010">
    <property type="term" value="F:microtubule plus-end binding"/>
    <property type="evidence" value="ECO:0007669"/>
    <property type="project" value="InterPro"/>
</dbReference>
<dbReference type="GO" id="GO:0046785">
    <property type="term" value="P:microtubule polymerization"/>
    <property type="evidence" value="ECO:0007669"/>
    <property type="project" value="InterPro"/>
</dbReference>
<dbReference type="GO" id="GO:0030951">
    <property type="term" value="P:establishment or maintenance of microtubule cytoskeleton polarity"/>
    <property type="evidence" value="ECO:0007669"/>
    <property type="project" value="InterPro"/>
</dbReference>
<name>A0A059CDD9_EUCGR</name>
<dbReference type="InParanoid" id="A0A059CDD9"/>
<evidence type="ECO:0000256" key="1">
    <source>
        <dbReference type="SAM" id="MobiDB-lite"/>
    </source>
</evidence>
<evidence type="ECO:0000313" key="2">
    <source>
        <dbReference type="EMBL" id="KCW76284.1"/>
    </source>
</evidence>
<dbReference type="STRING" id="71139.A0A059CDD9"/>
<dbReference type="GO" id="GO:0007051">
    <property type="term" value="P:spindle organization"/>
    <property type="evidence" value="ECO:0007669"/>
    <property type="project" value="InterPro"/>
</dbReference>
<dbReference type="PANTHER" id="PTHR12609">
    <property type="entry name" value="MICROTUBULE ASSOCIATED PROTEIN XMAP215"/>
    <property type="match status" value="1"/>
</dbReference>
<reference evidence="2" key="1">
    <citation type="submission" date="2013-07" db="EMBL/GenBank/DDBJ databases">
        <title>The genome of Eucalyptus grandis.</title>
        <authorList>
            <person name="Schmutz J."/>
            <person name="Hayes R."/>
            <person name="Myburg A."/>
            <person name="Tuskan G."/>
            <person name="Grattapaglia D."/>
            <person name="Rokhsar D.S."/>
        </authorList>
    </citation>
    <scope>NUCLEOTIDE SEQUENCE</scope>
    <source>
        <tissue evidence="2">Leaf extractions</tissue>
    </source>
</reference>
<dbReference type="InterPro" id="IPR045110">
    <property type="entry name" value="XMAP215"/>
</dbReference>
<dbReference type="AlphaFoldDB" id="A0A059CDD9"/>
<gene>
    <name evidence="2" type="ORF">EUGRSUZ_D00654</name>
</gene>
<sequence length="356" mass="39478">MANKISRTSSGSSPAVQDGSSRVGWAELPQDLVRAIMRRVVASEGSWRRRSTVACAGVCRNWRTQVEEVLGVPGGSGMVAFLLSSDPPAKLVSDVVEHAMRDPEGKVMNDVAKAADGLVVSLADQVISKMTSSLGSMEALEASQEHVESALLQIFRFENKQLSRAVTEATFELLITKLLLGILDERLSHTWSGMQPQGSLNFLLLKILDNVDRTSSFVVLISLLRPSKQPSLAGNRKFHKLVIQCLMRYTSVIKSIIHSVDLDSVLLSIHEYLQELAMHRLRRRAAIGNSPRQMILTFLQELVKLLGTAIKGHLSRIPRGKDPQTIIFVYINHYLQTLAASRRRLGLPPAEQGKWW</sequence>
<dbReference type="GO" id="GO:0061863">
    <property type="term" value="F:microtubule plus end polymerase"/>
    <property type="evidence" value="ECO:0007669"/>
    <property type="project" value="InterPro"/>
</dbReference>
<feature type="region of interest" description="Disordered" evidence="1">
    <location>
        <begin position="1"/>
        <end position="21"/>
    </location>
</feature>
<organism evidence="2">
    <name type="scientific">Eucalyptus grandis</name>
    <name type="common">Flooded gum</name>
    <dbReference type="NCBI Taxonomy" id="71139"/>
    <lineage>
        <taxon>Eukaryota</taxon>
        <taxon>Viridiplantae</taxon>
        <taxon>Streptophyta</taxon>
        <taxon>Embryophyta</taxon>
        <taxon>Tracheophyta</taxon>
        <taxon>Spermatophyta</taxon>
        <taxon>Magnoliopsida</taxon>
        <taxon>eudicotyledons</taxon>
        <taxon>Gunneridae</taxon>
        <taxon>Pentapetalae</taxon>
        <taxon>rosids</taxon>
        <taxon>malvids</taxon>
        <taxon>Myrtales</taxon>
        <taxon>Myrtaceae</taxon>
        <taxon>Myrtoideae</taxon>
        <taxon>Eucalypteae</taxon>
        <taxon>Eucalyptus</taxon>
    </lineage>
</organism>
<dbReference type="EMBL" id="KK198756">
    <property type="protein sequence ID" value="KCW76284.1"/>
    <property type="molecule type" value="Genomic_DNA"/>
</dbReference>
<dbReference type="Gramene" id="KCW76284">
    <property type="protein sequence ID" value="KCW76284"/>
    <property type="gene ID" value="EUGRSUZ_D00654"/>
</dbReference>
<accession>A0A059CDD9</accession>
<feature type="compositionally biased region" description="Polar residues" evidence="1">
    <location>
        <begin position="1"/>
        <end position="20"/>
    </location>
</feature>